<comment type="caution">
    <text evidence="3">The sequence shown here is derived from an EMBL/GenBank/DDBJ whole genome shotgun (WGS) entry which is preliminary data.</text>
</comment>
<sequence>MENGLSKACADYFKNTPGLRRSLEKIKEKYESLGHLGGSIQLFHLKEDEKEALSGYFQKDYYKKSAQISVMSFAKVLNNTRFEGVDFIDVLECYFGEKLQSKKELHLQYEEAKKSYFDKVLKPFEGTLANKWLKDALENKDNAYRIISQKYDENPSLLEKYLQYACEGLNQLPLDDTKIRLALYASRITKDPHTFDRNKICGKLLLYAIAYKFNCTYPENAEEQSELLYKSGLLIDELSNFTMCSGISAWKTEEIHKGWEGFMQSGEPLQISLLNLSNIEEVKCRDKKVYVFENPTVFSEVLYQTRKISPSTICTYGQLRLASLVLLDKIVQDDVKVYYSGDFDPEGIMIADKLKQRYGESLILWRYGIEEYNEIQSKVKLTEQRLKKLDNIKSPELQVIANEIKKRRYGAYQELLLEYYISDILEGI</sequence>
<accession>A0A366IA68</accession>
<reference evidence="3 4" key="1">
    <citation type="submission" date="2018-06" db="EMBL/GenBank/DDBJ databases">
        <title>Genomic Encyclopedia of Type Strains, Phase IV (KMG-IV): sequencing the most valuable type-strain genomes for metagenomic binning, comparative biology and taxonomic classification.</title>
        <authorList>
            <person name="Goeker M."/>
        </authorList>
    </citation>
    <scope>NUCLEOTIDE SEQUENCE [LARGE SCALE GENOMIC DNA]</scope>
    <source>
        <strain evidence="3 4">DSM 22112</strain>
    </source>
</reference>
<dbReference type="RefSeq" id="WP_113920072.1">
    <property type="nucleotide sequence ID" value="NZ_QNRX01000005.1"/>
</dbReference>
<dbReference type="OrthoDB" id="1661308at2"/>
<evidence type="ECO:0000259" key="2">
    <source>
        <dbReference type="Pfam" id="PF11796"/>
    </source>
</evidence>
<name>A0A366IA68_9FIRM</name>
<proteinExistence type="predicted"/>
<dbReference type="Pfam" id="PF11796">
    <property type="entry name" value="DUF3323"/>
    <property type="match status" value="1"/>
</dbReference>
<dbReference type="AlphaFoldDB" id="A0A366IA68"/>
<organism evidence="3 4">
    <name type="scientific">Alkalibaculum bacchi</name>
    <dbReference type="NCBI Taxonomy" id="645887"/>
    <lineage>
        <taxon>Bacteria</taxon>
        <taxon>Bacillati</taxon>
        <taxon>Bacillota</taxon>
        <taxon>Clostridia</taxon>
        <taxon>Eubacteriales</taxon>
        <taxon>Eubacteriaceae</taxon>
        <taxon>Alkalibaculum</taxon>
    </lineage>
</organism>
<dbReference type="Proteomes" id="UP000253490">
    <property type="component" value="Unassembled WGS sequence"/>
</dbReference>
<keyword evidence="4" id="KW-1185">Reference proteome</keyword>
<dbReference type="CDD" id="cd00188">
    <property type="entry name" value="TOPRIM"/>
    <property type="match status" value="1"/>
</dbReference>
<dbReference type="InterPro" id="IPR024465">
    <property type="entry name" value="DUF2399"/>
</dbReference>
<evidence type="ECO:0000313" key="3">
    <source>
        <dbReference type="EMBL" id="RBP66637.1"/>
    </source>
</evidence>
<feature type="domain" description="DUF2399" evidence="1">
    <location>
        <begin position="271"/>
        <end position="424"/>
    </location>
</feature>
<evidence type="ECO:0000259" key="1">
    <source>
        <dbReference type="Pfam" id="PF09664"/>
    </source>
</evidence>
<evidence type="ECO:0000313" key="4">
    <source>
        <dbReference type="Proteomes" id="UP000253490"/>
    </source>
</evidence>
<protein>
    <submittedName>
        <fullName evidence="3">Uncharacterized protein (TIGR02679 family)</fullName>
    </submittedName>
</protein>
<dbReference type="EMBL" id="QNRX01000005">
    <property type="protein sequence ID" value="RBP66637.1"/>
    <property type="molecule type" value="Genomic_DNA"/>
</dbReference>
<dbReference type="InterPro" id="IPR024466">
    <property type="entry name" value="CHP02679_N"/>
</dbReference>
<feature type="domain" description="Conserved hypothetical protein CHP02679 N terminus" evidence="2">
    <location>
        <begin position="36"/>
        <end position="248"/>
    </location>
</feature>
<gene>
    <name evidence="3" type="ORF">DES36_10516</name>
</gene>
<dbReference type="Pfam" id="PF09664">
    <property type="entry name" value="DUF2399"/>
    <property type="match status" value="1"/>
</dbReference>